<sequence length="237" mass="26800">MKAKTVKANWSLRTKKFSLPSVFLLCIFFFLAGFFGFSFFHHSQEDEYGVRVRLLEKSVKDETEHRLLHAGKSGDNFITSIPFQVLSWNPRALYFPNFASAEQCDRIIEMAKAELSPSRLMLREGETEEGTKGIRTSSGMFISASEDKTGLLEVIDEKIARAAKIPKTHGGVTFLLCPPTAHLLMTISKLSEESPCFRHITSSAIRLDKNITLTMMHSIPQNMAHKRAKGWLHFCCI</sequence>
<dbReference type="Proteomes" id="UP000002051">
    <property type="component" value="Chromosome 5"/>
</dbReference>
<accession>A0A072UEJ0</accession>
<keyword evidence="7" id="KW-1185">Reference proteome</keyword>
<dbReference type="EMBL" id="CM001221">
    <property type="protein sequence ID" value="KEH27513.1"/>
    <property type="molecule type" value="Genomic_DNA"/>
</dbReference>
<name>A0A072UEJ0_MEDTR</name>
<dbReference type="GO" id="GO:0005789">
    <property type="term" value="C:endoplasmic reticulum membrane"/>
    <property type="evidence" value="ECO:0007669"/>
    <property type="project" value="UniProtKB-SubCell"/>
</dbReference>
<keyword evidence="4" id="KW-1133">Transmembrane helix</keyword>
<gene>
    <name evidence="6" type="primary">11408557</name>
    <name evidence="5" type="ordered locus">MTR_5g016090</name>
</gene>
<evidence type="ECO:0000256" key="1">
    <source>
        <dbReference type="ARBA" id="ARBA00004586"/>
    </source>
</evidence>
<keyword evidence="3" id="KW-0408">Iron</keyword>
<evidence type="ECO:0000256" key="4">
    <source>
        <dbReference type="SAM" id="Phobius"/>
    </source>
</evidence>
<dbReference type="GO" id="GO:0046872">
    <property type="term" value="F:metal ion binding"/>
    <property type="evidence" value="ECO:0007669"/>
    <property type="project" value="UniProtKB-KW"/>
</dbReference>
<protein>
    <submittedName>
        <fullName evidence="5">Prolyl 4-hydroxylase subunit alpha-like protein</fullName>
    </submittedName>
</protein>
<reference evidence="6" key="3">
    <citation type="submission" date="2015-04" db="UniProtKB">
        <authorList>
            <consortium name="EnsemblPlants"/>
        </authorList>
    </citation>
    <scope>IDENTIFICATION</scope>
    <source>
        <strain evidence="6">cv. Jemalong A17</strain>
    </source>
</reference>
<evidence type="ECO:0000256" key="3">
    <source>
        <dbReference type="ARBA" id="ARBA00023004"/>
    </source>
</evidence>
<keyword evidence="4" id="KW-0812">Transmembrane</keyword>
<dbReference type="HOGENOM" id="CLU_1241981_0_0_1"/>
<keyword evidence="2" id="KW-0479">Metal-binding</keyword>
<evidence type="ECO:0000256" key="2">
    <source>
        <dbReference type="ARBA" id="ARBA00022723"/>
    </source>
</evidence>
<dbReference type="EnsemblPlants" id="KEH27513">
    <property type="protein sequence ID" value="KEH27513"/>
    <property type="gene ID" value="MTR_5g016090"/>
</dbReference>
<evidence type="ECO:0000313" key="5">
    <source>
        <dbReference type="EMBL" id="KEH27513.1"/>
    </source>
</evidence>
<proteinExistence type="predicted"/>
<dbReference type="PANTHER" id="PTHR10869">
    <property type="entry name" value="PROLYL 4-HYDROXYLASE ALPHA SUBUNIT"/>
    <property type="match status" value="1"/>
</dbReference>
<evidence type="ECO:0000313" key="7">
    <source>
        <dbReference type="Proteomes" id="UP000002051"/>
    </source>
</evidence>
<reference evidence="5 7" key="2">
    <citation type="journal article" date="2014" name="BMC Genomics">
        <title>An improved genome release (version Mt4.0) for the model legume Medicago truncatula.</title>
        <authorList>
            <person name="Tang H."/>
            <person name="Krishnakumar V."/>
            <person name="Bidwell S."/>
            <person name="Rosen B."/>
            <person name="Chan A."/>
            <person name="Zhou S."/>
            <person name="Gentzbittel L."/>
            <person name="Childs K.L."/>
            <person name="Yandell M."/>
            <person name="Gundlach H."/>
            <person name="Mayer K.F."/>
            <person name="Schwartz D.C."/>
            <person name="Town C.D."/>
        </authorList>
    </citation>
    <scope>GENOME REANNOTATION</scope>
    <source>
        <strain evidence="5">A17</strain>
        <strain evidence="6 7">cv. Jemalong A17</strain>
    </source>
</reference>
<dbReference type="Gene3D" id="2.60.120.620">
    <property type="entry name" value="q2cbj1_9rhob like domain"/>
    <property type="match status" value="1"/>
</dbReference>
<comment type="subcellular location">
    <subcellularLocation>
        <location evidence="1">Endoplasmic reticulum membrane</location>
    </subcellularLocation>
</comment>
<organism evidence="5 7">
    <name type="scientific">Medicago truncatula</name>
    <name type="common">Barrel medic</name>
    <name type="synonym">Medicago tribuloides</name>
    <dbReference type="NCBI Taxonomy" id="3880"/>
    <lineage>
        <taxon>Eukaryota</taxon>
        <taxon>Viridiplantae</taxon>
        <taxon>Streptophyta</taxon>
        <taxon>Embryophyta</taxon>
        <taxon>Tracheophyta</taxon>
        <taxon>Spermatophyta</taxon>
        <taxon>Magnoliopsida</taxon>
        <taxon>eudicotyledons</taxon>
        <taxon>Gunneridae</taxon>
        <taxon>Pentapetalae</taxon>
        <taxon>rosids</taxon>
        <taxon>fabids</taxon>
        <taxon>Fabales</taxon>
        <taxon>Fabaceae</taxon>
        <taxon>Papilionoideae</taxon>
        <taxon>50 kb inversion clade</taxon>
        <taxon>NPAAA clade</taxon>
        <taxon>Hologalegina</taxon>
        <taxon>IRL clade</taxon>
        <taxon>Trifolieae</taxon>
        <taxon>Medicago</taxon>
    </lineage>
</organism>
<dbReference type="AlphaFoldDB" id="A0A072UEJ0"/>
<dbReference type="InterPro" id="IPR045054">
    <property type="entry name" value="P4HA-like"/>
</dbReference>
<keyword evidence="4" id="KW-0472">Membrane</keyword>
<reference evidence="5 7" key="1">
    <citation type="journal article" date="2011" name="Nature">
        <title>The Medicago genome provides insight into the evolution of rhizobial symbioses.</title>
        <authorList>
            <person name="Young N.D."/>
            <person name="Debelle F."/>
            <person name="Oldroyd G.E."/>
            <person name="Geurts R."/>
            <person name="Cannon S.B."/>
            <person name="Udvardi M.K."/>
            <person name="Benedito V.A."/>
            <person name="Mayer K.F."/>
            <person name="Gouzy J."/>
            <person name="Schoof H."/>
            <person name="Van de Peer Y."/>
            <person name="Proost S."/>
            <person name="Cook D.R."/>
            <person name="Meyers B.C."/>
            <person name="Spannagl M."/>
            <person name="Cheung F."/>
            <person name="De Mita S."/>
            <person name="Krishnakumar V."/>
            <person name="Gundlach H."/>
            <person name="Zhou S."/>
            <person name="Mudge J."/>
            <person name="Bharti A.K."/>
            <person name="Murray J.D."/>
            <person name="Naoumkina M.A."/>
            <person name="Rosen B."/>
            <person name="Silverstein K.A."/>
            <person name="Tang H."/>
            <person name="Rombauts S."/>
            <person name="Zhao P.X."/>
            <person name="Zhou P."/>
            <person name="Barbe V."/>
            <person name="Bardou P."/>
            <person name="Bechner M."/>
            <person name="Bellec A."/>
            <person name="Berger A."/>
            <person name="Berges H."/>
            <person name="Bidwell S."/>
            <person name="Bisseling T."/>
            <person name="Choisne N."/>
            <person name="Couloux A."/>
            <person name="Denny R."/>
            <person name="Deshpande S."/>
            <person name="Dai X."/>
            <person name="Doyle J.J."/>
            <person name="Dudez A.M."/>
            <person name="Farmer A.D."/>
            <person name="Fouteau S."/>
            <person name="Franken C."/>
            <person name="Gibelin C."/>
            <person name="Gish J."/>
            <person name="Goldstein S."/>
            <person name="Gonzalez A.J."/>
            <person name="Green P.J."/>
            <person name="Hallab A."/>
            <person name="Hartog M."/>
            <person name="Hua A."/>
            <person name="Humphray S.J."/>
            <person name="Jeong D.H."/>
            <person name="Jing Y."/>
            <person name="Jocker A."/>
            <person name="Kenton S.M."/>
            <person name="Kim D.J."/>
            <person name="Klee K."/>
            <person name="Lai H."/>
            <person name="Lang C."/>
            <person name="Lin S."/>
            <person name="Macmil S.L."/>
            <person name="Magdelenat G."/>
            <person name="Matthews L."/>
            <person name="McCorrison J."/>
            <person name="Monaghan E.L."/>
            <person name="Mun J.H."/>
            <person name="Najar F.Z."/>
            <person name="Nicholson C."/>
            <person name="Noirot C."/>
            <person name="O'Bleness M."/>
            <person name="Paule C.R."/>
            <person name="Poulain J."/>
            <person name="Prion F."/>
            <person name="Qin B."/>
            <person name="Qu C."/>
            <person name="Retzel E.F."/>
            <person name="Riddle C."/>
            <person name="Sallet E."/>
            <person name="Samain S."/>
            <person name="Samson N."/>
            <person name="Sanders I."/>
            <person name="Saurat O."/>
            <person name="Scarpelli C."/>
            <person name="Schiex T."/>
            <person name="Segurens B."/>
            <person name="Severin A.J."/>
            <person name="Sherrier D.J."/>
            <person name="Shi R."/>
            <person name="Sims S."/>
            <person name="Singer S.R."/>
            <person name="Sinharoy S."/>
            <person name="Sterck L."/>
            <person name="Viollet A."/>
            <person name="Wang B.B."/>
            <person name="Wang K."/>
            <person name="Wang M."/>
            <person name="Wang X."/>
            <person name="Warfsmann J."/>
            <person name="Weissenbach J."/>
            <person name="White D.D."/>
            <person name="White J.D."/>
            <person name="Wiley G.B."/>
            <person name="Wincker P."/>
            <person name="Xing Y."/>
            <person name="Yang L."/>
            <person name="Yao Z."/>
            <person name="Ying F."/>
            <person name="Zhai J."/>
            <person name="Zhou L."/>
            <person name="Zuber A."/>
            <person name="Denarie J."/>
            <person name="Dixon R.A."/>
            <person name="May G.D."/>
            <person name="Schwartz D.C."/>
            <person name="Rogers J."/>
            <person name="Quetier F."/>
            <person name="Town C.D."/>
            <person name="Roe B.A."/>
        </authorList>
    </citation>
    <scope>NUCLEOTIDE SEQUENCE [LARGE SCALE GENOMIC DNA]</scope>
    <source>
        <strain evidence="5">A17</strain>
        <strain evidence="6 7">cv. Jemalong A17</strain>
    </source>
</reference>
<dbReference type="OrthoDB" id="420380at2759"/>
<evidence type="ECO:0000313" key="6">
    <source>
        <dbReference type="EnsemblPlants" id="KEH27513"/>
    </source>
</evidence>
<feature type="transmembrane region" description="Helical" evidence="4">
    <location>
        <begin position="21"/>
        <end position="40"/>
    </location>
</feature>
<dbReference type="PANTHER" id="PTHR10869:SF245">
    <property type="entry name" value="PROLYL 4-HYDROXYLASE SUBUNIT ALPHA-LIKE PROTEIN"/>
    <property type="match status" value="1"/>
</dbReference>